<dbReference type="GO" id="GO:0004366">
    <property type="term" value="F:glycerol-3-phosphate O-acyltransferase activity"/>
    <property type="evidence" value="ECO:0007669"/>
    <property type="project" value="UniProtKB-EC"/>
</dbReference>
<dbReference type="RefSeq" id="WP_209768858.1">
    <property type="nucleotide sequence ID" value="NZ_JAGINP010000017.1"/>
</dbReference>
<comment type="pathway">
    <text evidence="10">Lipid metabolism; phospholipid metabolism.</text>
</comment>
<evidence type="ECO:0000313" key="12">
    <source>
        <dbReference type="Proteomes" id="UP000781958"/>
    </source>
</evidence>
<dbReference type="PIRSF" id="PIRSF002465">
    <property type="entry name" value="Phsphlp_syn_PlsX"/>
    <property type="match status" value="1"/>
</dbReference>
<comment type="function">
    <text evidence="10">Catalyzes the reversible formation of acyl-phosphate (acyl-PO(4)) from acyl-[acyl-carrier-protein] (acyl-ACP). This enzyme utilizes acyl-ACP as fatty acyl donor, but not acyl-CoA.</text>
</comment>
<evidence type="ECO:0000256" key="1">
    <source>
        <dbReference type="ARBA" id="ARBA00001232"/>
    </source>
</evidence>
<keyword evidence="2 10" id="KW-0963">Cytoplasm</keyword>
<comment type="subcellular location">
    <subcellularLocation>
        <location evidence="10">Cytoplasm</location>
    </subcellularLocation>
    <text evidence="10">Associated with the membrane possibly through PlsY.</text>
</comment>
<keyword evidence="6 10" id="KW-0594">Phospholipid biosynthesis</keyword>
<dbReference type="PANTHER" id="PTHR30100">
    <property type="entry name" value="FATTY ACID/PHOSPHOLIPID SYNTHESIS PROTEIN PLSX"/>
    <property type="match status" value="1"/>
</dbReference>
<comment type="caution">
    <text evidence="11">The sequence shown here is derived from an EMBL/GenBank/DDBJ whole genome shotgun (WGS) entry which is preliminary data.</text>
</comment>
<dbReference type="PANTHER" id="PTHR30100:SF1">
    <property type="entry name" value="PHOSPHATE ACYLTRANSFERASE"/>
    <property type="match status" value="1"/>
</dbReference>
<evidence type="ECO:0000256" key="3">
    <source>
        <dbReference type="ARBA" id="ARBA00022516"/>
    </source>
</evidence>
<dbReference type="Pfam" id="PF02504">
    <property type="entry name" value="FA_synthesis"/>
    <property type="match status" value="1"/>
</dbReference>
<evidence type="ECO:0000256" key="7">
    <source>
        <dbReference type="ARBA" id="ARBA00023264"/>
    </source>
</evidence>
<keyword evidence="5 10" id="KW-0443">Lipid metabolism</keyword>
<accession>A0ABS4STB4</accession>
<evidence type="ECO:0000313" key="11">
    <source>
        <dbReference type="EMBL" id="MBP2294610.1"/>
    </source>
</evidence>
<dbReference type="InterPro" id="IPR003664">
    <property type="entry name" value="FA_synthesis"/>
</dbReference>
<dbReference type="SUPFAM" id="SSF53659">
    <property type="entry name" value="Isocitrate/Isopropylmalate dehydrogenase-like"/>
    <property type="match status" value="1"/>
</dbReference>
<evidence type="ECO:0000256" key="2">
    <source>
        <dbReference type="ARBA" id="ARBA00022490"/>
    </source>
</evidence>
<keyword evidence="12" id="KW-1185">Reference proteome</keyword>
<proteinExistence type="inferred from homology"/>
<dbReference type="Gene3D" id="3.40.718.10">
    <property type="entry name" value="Isopropylmalate Dehydrogenase"/>
    <property type="match status" value="1"/>
</dbReference>
<dbReference type="EC" id="2.3.1.274" evidence="8 10"/>
<evidence type="ECO:0000256" key="6">
    <source>
        <dbReference type="ARBA" id="ARBA00023209"/>
    </source>
</evidence>
<dbReference type="EMBL" id="JAGINP010000017">
    <property type="protein sequence ID" value="MBP2294610.1"/>
    <property type="molecule type" value="Genomic_DNA"/>
</dbReference>
<dbReference type="NCBIfam" id="TIGR00182">
    <property type="entry name" value="plsX"/>
    <property type="match status" value="1"/>
</dbReference>
<organism evidence="11 12">
    <name type="scientific">Azospirillum rugosum</name>
    <dbReference type="NCBI Taxonomy" id="416170"/>
    <lineage>
        <taxon>Bacteria</taxon>
        <taxon>Pseudomonadati</taxon>
        <taxon>Pseudomonadota</taxon>
        <taxon>Alphaproteobacteria</taxon>
        <taxon>Rhodospirillales</taxon>
        <taxon>Azospirillaceae</taxon>
        <taxon>Azospirillum</taxon>
    </lineage>
</organism>
<dbReference type="Proteomes" id="UP000781958">
    <property type="component" value="Unassembled WGS sequence"/>
</dbReference>
<dbReference type="HAMAP" id="MF_00019">
    <property type="entry name" value="PlsX"/>
    <property type="match status" value="1"/>
</dbReference>
<comment type="subunit">
    <text evidence="9 10">Homodimer. Probably interacts with PlsY.</text>
</comment>
<keyword evidence="4 10" id="KW-0808">Transferase</keyword>
<evidence type="ECO:0000256" key="5">
    <source>
        <dbReference type="ARBA" id="ARBA00023098"/>
    </source>
</evidence>
<comment type="similarity">
    <text evidence="10">Belongs to the PlsX family.</text>
</comment>
<keyword evidence="3 10" id="KW-0444">Lipid biosynthesis</keyword>
<dbReference type="InterPro" id="IPR012281">
    <property type="entry name" value="Phospholipid_synth_PlsX-like"/>
</dbReference>
<sequence length="350" mass="36989">MSQRLTIALDAMGGDHAPDMVVAGADIARERHPNVHYLLFGDAARIEPLLAQRPALKALVEVRHTPDSVAGDAKPSIALRAGRQSSMRLAIDSVAAGEAACVVSAGNTGALMAMAKFVLKTLPGIDRPAIASFFPTLRGESIMLDLGANTECQPENLVQFAVMGAVFARTVLALSEPTIGVLNIGSEEVKGNEVVRAAAARLREMPLPGRFHGFVEGNDIPGGAVDVIVTDGFTGNIALKTAEGTAKLFAEFLRRSFQSSWAAQLGYLLARGAFKRLKQRIDPRRYNGAMFLGLRGVCVKSHGGTDAIGFANAIGVAYNLAANGFNDRIKEEMQRLGGSNPLPDTKAAAV</sequence>
<evidence type="ECO:0000256" key="10">
    <source>
        <dbReference type="HAMAP-Rule" id="MF_00019"/>
    </source>
</evidence>
<reference evidence="11 12" key="1">
    <citation type="submission" date="2021-03" db="EMBL/GenBank/DDBJ databases">
        <title>Genomic Encyclopedia of Type Strains, Phase III (KMG-III): the genomes of soil and plant-associated and newly described type strains.</title>
        <authorList>
            <person name="Whitman W."/>
        </authorList>
    </citation>
    <scope>NUCLEOTIDE SEQUENCE [LARGE SCALE GENOMIC DNA]</scope>
    <source>
        <strain evidence="11 12">IMMIB AFH-6</strain>
    </source>
</reference>
<gene>
    <name evidence="10" type="primary">plsX</name>
    <name evidence="11" type="ORF">J2851_004400</name>
</gene>
<comment type="catalytic activity">
    <reaction evidence="1 10">
        <text>a fatty acyl-[ACP] + phosphate = an acyl phosphate + holo-[ACP]</text>
        <dbReference type="Rhea" id="RHEA:42292"/>
        <dbReference type="Rhea" id="RHEA-COMP:9685"/>
        <dbReference type="Rhea" id="RHEA-COMP:14125"/>
        <dbReference type="ChEBI" id="CHEBI:43474"/>
        <dbReference type="ChEBI" id="CHEBI:59918"/>
        <dbReference type="ChEBI" id="CHEBI:64479"/>
        <dbReference type="ChEBI" id="CHEBI:138651"/>
        <dbReference type="EC" id="2.3.1.274"/>
    </reaction>
</comment>
<evidence type="ECO:0000256" key="8">
    <source>
        <dbReference type="ARBA" id="ARBA00024069"/>
    </source>
</evidence>
<evidence type="ECO:0000256" key="4">
    <source>
        <dbReference type="ARBA" id="ARBA00022679"/>
    </source>
</evidence>
<keyword evidence="7 10" id="KW-1208">Phospholipid metabolism</keyword>
<evidence type="ECO:0000256" key="9">
    <source>
        <dbReference type="ARBA" id="ARBA00046608"/>
    </source>
</evidence>
<protein>
    <recommendedName>
        <fullName evidence="8 10">Phosphate acyltransferase</fullName>
        <ecNumber evidence="8 10">2.3.1.274</ecNumber>
    </recommendedName>
    <alternativeName>
        <fullName evidence="10">Acyl-ACP phosphotransacylase</fullName>
    </alternativeName>
    <alternativeName>
        <fullName evidence="10">Acyl-[acyl-carrier-protein]--phosphate acyltransferase</fullName>
    </alternativeName>
    <alternativeName>
        <fullName evidence="10">Phosphate-acyl-ACP acyltransferase</fullName>
    </alternativeName>
</protein>
<keyword evidence="11" id="KW-0012">Acyltransferase</keyword>
<name>A0ABS4STB4_9PROT</name>